<dbReference type="InterPro" id="IPR009057">
    <property type="entry name" value="Homeodomain-like_sf"/>
</dbReference>
<dbReference type="InterPro" id="IPR001647">
    <property type="entry name" value="HTH_TetR"/>
</dbReference>
<dbReference type="RefSeq" id="WP_145085385.1">
    <property type="nucleotide sequence ID" value="NZ_JAYFNS010000030.1"/>
</dbReference>
<evidence type="ECO:0000256" key="2">
    <source>
        <dbReference type="PROSITE-ProRule" id="PRU00335"/>
    </source>
</evidence>
<evidence type="ECO:0000259" key="3">
    <source>
        <dbReference type="PROSITE" id="PS50977"/>
    </source>
</evidence>
<dbReference type="OrthoDB" id="9812484at2"/>
<dbReference type="Proteomes" id="UP000315343">
    <property type="component" value="Unassembled WGS sequence"/>
</dbReference>
<dbReference type="PANTHER" id="PTHR43479:SF11">
    <property type="entry name" value="ACREF_ENVCD OPERON REPRESSOR-RELATED"/>
    <property type="match status" value="1"/>
</dbReference>
<dbReference type="SUPFAM" id="SSF46689">
    <property type="entry name" value="Homeodomain-like"/>
    <property type="match status" value="1"/>
</dbReference>
<sequence>MELVNEPKTKRGLETLDKISKAAEELFSEKGYYDTGITDIVMKAGIAQGTFYIYFNDKKSVFVYLINKLGKELKDSIRFNTKVSKDRYDEEYMGIKTFLNFVGEHIGLFKIVWQAQFVDMELFKEYYESFSKGYVKGILKAQTKGEMTDIDPVILSYCLIGIANFTALKSIEFDGKSSNYDEVVEEVMKFIRNGAFKNKES</sequence>
<feature type="DNA-binding region" description="H-T-H motif" evidence="2">
    <location>
        <begin position="36"/>
        <end position="55"/>
    </location>
</feature>
<dbReference type="Pfam" id="PF00440">
    <property type="entry name" value="TetR_N"/>
    <property type="match status" value="1"/>
</dbReference>
<feature type="domain" description="HTH tetR-type" evidence="3">
    <location>
        <begin position="13"/>
        <end position="73"/>
    </location>
</feature>
<organism evidence="4 5">
    <name type="scientific">Sedimentibacter saalensis</name>
    <dbReference type="NCBI Taxonomy" id="130788"/>
    <lineage>
        <taxon>Bacteria</taxon>
        <taxon>Bacillati</taxon>
        <taxon>Bacillota</taxon>
        <taxon>Tissierellia</taxon>
        <taxon>Sedimentibacter</taxon>
    </lineage>
</organism>
<keyword evidence="5" id="KW-1185">Reference proteome</keyword>
<dbReference type="AlphaFoldDB" id="A0A562J5I0"/>
<dbReference type="GO" id="GO:0003677">
    <property type="term" value="F:DNA binding"/>
    <property type="evidence" value="ECO:0007669"/>
    <property type="project" value="UniProtKB-UniRule"/>
</dbReference>
<name>A0A562J5I0_9FIRM</name>
<protein>
    <submittedName>
        <fullName evidence="4">TetR family transcriptional regulator</fullName>
    </submittedName>
</protein>
<proteinExistence type="predicted"/>
<dbReference type="InterPro" id="IPR036271">
    <property type="entry name" value="Tet_transcr_reg_TetR-rel_C_sf"/>
</dbReference>
<keyword evidence="1 2" id="KW-0238">DNA-binding</keyword>
<dbReference type="Gene3D" id="1.10.357.10">
    <property type="entry name" value="Tetracycline Repressor, domain 2"/>
    <property type="match status" value="1"/>
</dbReference>
<dbReference type="SUPFAM" id="SSF48498">
    <property type="entry name" value="Tetracyclin repressor-like, C-terminal domain"/>
    <property type="match status" value="1"/>
</dbReference>
<evidence type="ECO:0000313" key="5">
    <source>
        <dbReference type="Proteomes" id="UP000315343"/>
    </source>
</evidence>
<dbReference type="PROSITE" id="PS50977">
    <property type="entry name" value="HTH_TETR_2"/>
    <property type="match status" value="1"/>
</dbReference>
<dbReference type="EMBL" id="VLKH01000010">
    <property type="protein sequence ID" value="TWH78135.1"/>
    <property type="molecule type" value="Genomic_DNA"/>
</dbReference>
<evidence type="ECO:0000256" key="1">
    <source>
        <dbReference type="ARBA" id="ARBA00023125"/>
    </source>
</evidence>
<reference evidence="4 5" key="1">
    <citation type="submission" date="2019-07" db="EMBL/GenBank/DDBJ databases">
        <title>Genomic Encyclopedia of Type Strains, Phase I: the one thousand microbial genomes (KMG-I) project.</title>
        <authorList>
            <person name="Kyrpides N."/>
        </authorList>
    </citation>
    <scope>NUCLEOTIDE SEQUENCE [LARGE SCALE GENOMIC DNA]</scope>
    <source>
        <strain evidence="4 5">DSM 13558</strain>
    </source>
</reference>
<dbReference type="InterPro" id="IPR050624">
    <property type="entry name" value="HTH-type_Tx_Regulator"/>
</dbReference>
<dbReference type="PRINTS" id="PR00455">
    <property type="entry name" value="HTHTETR"/>
</dbReference>
<evidence type="ECO:0000313" key="4">
    <source>
        <dbReference type="EMBL" id="TWH78135.1"/>
    </source>
</evidence>
<accession>A0A562J5I0</accession>
<dbReference type="PANTHER" id="PTHR43479">
    <property type="entry name" value="ACREF/ENVCD OPERON REPRESSOR-RELATED"/>
    <property type="match status" value="1"/>
</dbReference>
<gene>
    <name evidence="4" type="ORF">LY60_02975</name>
</gene>
<comment type="caution">
    <text evidence="4">The sequence shown here is derived from an EMBL/GenBank/DDBJ whole genome shotgun (WGS) entry which is preliminary data.</text>
</comment>